<dbReference type="STRING" id="436010.A0A166MG83"/>
<dbReference type="AlphaFoldDB" id="A0A166MG83"/>
<dbReference type="Pfam" id="PF12689">
    <property type="entry name" value="Acid_PPase"/>
    <property type="match status" value="1"/>
</dbReference>
<organism evidence="1 2">
    <name type="scientific">Athelia psychrophila</name>
    <dbReference type="NCBI Taxonomy" id="1759441"/>
    <lineage>
        <taxon>Eukaryota</taxon>
        <taxon>Fungi</taxon>
        <taxon>Dikarya</taxon>
        <taxon>Basidiomycota</taxon>
        <taxon>Agaricomycotina</taxon>
        <taxon>Agaricomycetes</taxon>
        <taxon>Agaricomycetidae</taxon>
        <taxon>Atheliales</taxon>
        <taxon>Atheliaceae</taxon>
        <taxon>Athelia</taxon>
    </lineage>
</organism>
<proteinExistence type="predicted"/>
<dbReference type="Proteomes" id="UP000076532">
    <property type="component" value="Unassembled WGS sequence"/>
</dbReference>
<dbReference type="InterPro" id="IPR010036">
    <property type="entry name" value="MDP_1_eu_arc"/>
</dbReference>
<dbReference type="CDD" id="cd07501">
    <property type="entry name" value="HAD_MDP-1_like"/>
    <property type="match status" value="1"/>
</dbReference>
<gene>
    <name evidence="1" type="ORF">FIBSPDRAFT_857731</name>
</gene>
<dbReference type="EMBL" id="KV417529">
    <property type="protein sequence ID" value="KZP23974.1"/>
    <property type="molecule type" value="Genomic_DNA"/>
</dbReference>
<sequence length="184" mass="21102">MTSRLPQLIAFDLDYTLWDLWIDTHVTRPLKREGDAINRIVDKHGQEIAFYKDVPQILNRLRAAEVVIAACSRTSAPDLAREALTLLLVPPQTGADTPPTRAIEFFDQKEIYPGSKLTHFKKIHQKTGIPYKEMLFFDDEWRNKEVESLGVTFQHVPHGLDDQMFAKGLAKWRKRHPVEVAEGA</sequence>
<dbReference type="OrthoDB" id="2865258at2759"/>
<protein>
    <submittedName>
        <fullName evidence="1">Magnesium-dependent phosphatase-1</fullName>
    </submittedName>
</protein>
<dbReference type="InterPro" id="IPR035679">
    <property type="entry name" value="MDP-1_euk"/>
</dbReference>
<dbReference type="GO" id="GO:0003993">
    <property type="term" value="F:acid phosphatase activity"/>
    <property type="evidence" value="ECO:0007669"/>
    <property type="project" value="TreeGrafter"/>
</dbReference>
<dbReference type="NCBIfam" id="TIGR01685">
    <property type="entry name" value="MDP-1"/>
    <property type="match status" value="1"/>
</dbReference>
<evidence type="ECO:0000313" key="2">
    <source>
        <dbReference type="Proteomes" id="UP000076532"/>
    </source>
</evidence>
<dbReference type="SUPFAM" id="SSF56784">
    <property type="entry name" value="HAD-like"/>
    <property type="match status" value="1"/>
</dbReference>
<keyword evidence="2" id="KW-1185">Reference proteome</keyword>
<dbReference type="SFLD" id="SFLDG01131">
    <property type="entry name" value="C1.5.2:_MDP_Like"/>
    <property type="match status" value="1"/>
</dbReference>
<dbReference type="InterPro" id="IPR036412">
    <property type="entry name" value="HAD-like_sf"/>
</dbReference>
<dbReference type="InterPro" id="IPR023214">
    <property type="entry name" value="HAD_sf"/>
</dbReference>
<dbReference type="PANTHER" id="PTHR17901:SF14">
    <property type="entry name" value="MAGNESIUM-DEPENDENT PHOSPHATASE 1"/>
    <property type="match status" value="1"/>
</dbReference>
<dbReference type="SFLD" id="SFLDG01129">
    <property type="entry name" value="C1.5:_HAD__Beta-PGM__Phosphata"/>
    <property type="match status" value="1"/>
</dbReference>
<dbReference type="NCBIfam" id="TIGR01681">
    <property type="entry name" value="HAD-SF-IIIC"/>
    <property type="match status" value="1"/>
</dbReference>
<dbReference type="Gene3D" id="3.40.50.1000">
    <property type="entry name" value="HAD superfamily/HAD-like"/>
    <property type="match status" value="1"/>
</dbReference>
<name>A0A166MG83_9AGAM</name>
<accession>A0A166MG83</accession>
<evidence type="ECO:0000313" key="1">
    <source>
        <dbReference type="EMBL" id="KZP23974.1"/>
    </source>
</evidence>
<dbReference type="InterPro" id="IPR010033">
    <property type="entry name" value="HAD_SF_ppase_IIIC"/>
</dbReference>
<dbReference type="PANTHER" id="PTHR17901">
    <property type="entry name" value="MAGNESIUM-DEPENDENT PHOSPHATASE 1 MDP1"/>
    <property type="match status" value="1"/>
</dbReference>
<dbReference type="SFLD" id="SFLDS00003">
    <property type="entry name" value="Haloacid_Dehalogenase"/>
    <property type="match status" value="1"/>
</dbReference>
<reference evidence="1 2" key="1">
    <citation type="journal article" date="2016" name="Mol. Biol. Evol.">
        <title>Comparative Genomics of Early-Diverging Mushroom-Forming Fungi Provides Insights into the Origins of Lignocellulose Decay Capabilities.</title>
        <authorList>
            <person name="Nagy L.G."/>
            <person name="Riley R."/>
            <person name="Tritt A."/>
            <person name="Adam C."/>
            <person name="Daum C."/>
            <person name="Floudas D."/>
            <person name="Sun H."/>
            <person name="Yadav J.S."/>
            <person name="Pangilinan J."/>
            <person name="Larsson K.H."/>
            <person name="Matsuura K."/>
            <person name="Barry K."/>
            <person name="Labutti K."/>
            <person name="Kuo R."/>
            <person name="Ohm R.A."/>
            <person name="Bhattacharya S.S."/>
            <person name="Shirouzu T."/>
            <person name="Yoshinaga Y."/>
            <person name="Martin F.M."/>
            <person name="Grigoriev I.V."/>
            <person name="Hibbett D.S."/>
        </authorList>
    </citation>
    <scope>NUCLEOTIDE SEQUENCE [LARGE SCALE GENOMIC DNA]</scope>
    <source>
        <strain evidence="1 2">CBS 109695</strain>
    </source>
</reference>